<dbReference type="AlphaFoldDB" id="A0A1M6TEE9"/>
<dbReference type="OrthoDB" id="4966777at2"/>
<dbReference type="InterPro" id="IPR010982">
    <property type="entry name" value="Lambda_DNA-bd_dom_sf"/>
</dbReference>
<dbReference type="SUPFAM" id="SSF47413">
    <property type="entry name" value="lambda repressor-like DNA-binding domains"/>
    <property type="match status" value="1"/>
</dbReference>
<dbReference type="GO" id="GO:0003677">
    <property type="term" value="F:DNA binding"/>
    <property type="evidence" value="ECO:0007669"/>
    <property type="project" value="InterPro"/>
</dbReference>
<dbReference type="EMBL" id="FQZK01000023">
    <property type="protein sequence ID" value="SHK55377.1"/>
    <property type="molecule type" value="Genomic_DNA"/>
</dbReference>
<keyword evidence="3" id="KW-1185">Reference proteome</keyword>
<gene>
    <name evidence="2" type="ORF">SAMN05421803_12344</name>
</gene>
<dbReference type="Gene3D" id="1.10.260.40">
    <property type="entry name" value="lambda repressor-like DNA-binding domains"/>
    <property type="match status" value="1"/>
</dbReference>
<evidence type="ECO:0000313" key="3">
    <source>
        <dbReference type="Proteomes" id="UP000184452"/>
    </source>
</evidence>
<accession>A0A1M6TEE9</accession>
<dbReference type="Pfam" id="PF13560">
    <property type="entry name" value="HTH_31"/>
    <property type="match status" value="1"/>
</dbReference>
<dbReference type="STRING" id="758803.SAMN05421803_12344"/>
<dbReference type="PROSITE" id="PS50943">
    <property type="entry name" value="HTH_CROC1"/>
    <property type="match status" value="1"/>
</dbReference>
<feature type="domain" description="HTH cro/C1-type" evidence="1">
    <location>
        <begin position="15"/>
        <end position="57"/>
    </location>
</feature>
<organism evidence="2 3">
    <name type="scientific">Nocardiopsis flavescens</name>
    <dbReference type="NCBI Taxonomy" id="758803"/>
    <lineage>
        <taxon>Bacteria</taxon>
        <taxon>Bacillati</taxon>
        <taxon>Actinomycetota</taxon>
        <taxon>Actinomycetes</taxon>
        <taxon>Streptosporangiales</taxon>
        <taxon>Nocardiopsidaceae</taxon>
        <taxon>Nocardiopsis</taxon>
    </lineage>
</organism>
<dbReference type="InterPro" id="IPR001387">
    <property type="entry name" value="Cro/C1-type_HTH"/>
</dbReference>
<dbReference type="Proteomes" id="UP000184452">
    <property type="component" value="Unassembled WGS sequence"/>
</dbReference>
<dbReference type="SMART" id="SM00530">
    <property type="entry name" value="HTH_XRE"/>
    <property type="match status" value="1"/>
</dbReference>
<dbReference type="RefSeq" id="WP_073382948.1">
    <property type="nucleotide sequence ID" value="NZ_FQZK01000023.1"/>
</dbReference>
<dbReference type="CDD" id="cd00093">
    <property type="entry name" value="HTH_XRE"/>
    <property type="match status" value="1"/>
</dbReference>
<proteinExistence type="predicted"/>
<evidence type="ECO:0000313" key="2">
    <source>
        <dbReference type="EMBL" id="SHK55377.1"/>
    </source>
</evidence>
<protein>
    <submittedName>
        <fullName evidence="2">Helix-turn-helix domain-containing protein</fullName>
    </submittedName>
</protein>
<name>A0A1M6TEE9_9ACTN</name>
<sequence length="279" mass="31183">MTDYQTARVSLGVRLRELREEAGLSGRELAARAGWHPSKVSRLERGNQTATAADLRRWALLCGQESAAEGLVAQLGALETHYTGWRRRLAAGNRARQQNAVDLEHRTRTLRIFESVCVPGLLQTPAYARAMISRAVELYGTPADIEEGVRKRMERRAILQDREREVRILLWEPALRALHASSRVQVEQLDHLASCIRQGTGRIGVIPLSVALAASPMHGFWIYDEEGVIVETVGAELHLTDDDAVEPYRRVFATLSRTAVREHRALELVRSARAALAQD</sequence>
<dbReference type="Pfam" id="PF19054">
    <property type="entry name" value="DUF5753"/>
    <property type="match status" value="1"/>
</dbReference>
<dbReference type="InterPro" id="IPR043917">
    <property type="entry name" value="DUF5753"/>
</dbReference>
<evidence type="ECO:0000259" key="1">
    <source>
        <dbReference type="PROSITE" id="PS50943"/>
    </source>
</evidence>
<reference evidence="2 3" key="1">
    <citation type="submission" date="2016-11" db="EMBL/GenBank/DDBJ databases">
        <authorList>
            <person name="Jaros S."/>
            <person name="Januszkiewicz K."/>
            <person name="Wedrychowicz H."/>
        </authorList>
    </citation>
    <scope>NUCLEOTIDE SEQUENCE [LARGE SCALE GENOMIC DNA]</scope>
    <source>
        <strain evidence="2 3">CGMCC 4.5723</strain>
    </source>
</reference>